<protein>
    <submittedName>
        <fullName evidence="3">Arylsulfatase</fullName>
    </submittedName>
</protein>
<organism evidence="3 4">
    <name type="scientific">Tropicimonas sediminicola</name>
    <dbReference type="NCBI Taxonomy" id="1031541"/>
    <lineage>
        <taxon>Bacteria</taxon>
        <taxon>Pseudomonadati</taxon>
        <taxon>Pseudomonadota</taxon>
        <taxon>Alphaproteobacteria</taxon>
        <taxon>Rhodobacterales</taxon>
        <taxon>Roseobacteraceae</taxon>
        <taxon>Tropicimonas</taxon>
    </lineage>
</organism>
<accession>A0A239FWU9</accession>
<evidence type="ECO:0000256" key="1">
    <source>
        <dbReference type="ARBA" id="ARBA00008779"/>
    </source>
</evidence>
<feature type="domain" description="Sulfatase N-terminal" evidence="2">
    <location>
        <begin position="133"/>
        <end position="215"/>
    </location>
</feature>
<dbReference type="AlphaFoldDB" id="A0A239FWU9"/>
<gene>
    <name evidence="3" type="ORF">SAMN05421757_102857</name>
</gene>
<dbReference type="Gene3D" id="3.30.1120.10">
    <property type="match status" value="1"/>
</dbReference>
<dbReference type="Gene3D" id="3.40.720.10">
    <property type="entry name" value="Alkaline Phosphatase, subunit A"/>
    <property type="match status" value="1"/>
</dbReference>
<dbReference type="Pfam" id="PF00884">
    <property type="entry name" value="Sulfatase"/>
    <property type="match status" value="1"/>
</dbReference>
<evidence type="ECO:0000259" key="2">
    <source>
        <dbReference type="Pfam" id="PF00884"/>
    </source>
</evidence>
<dbReference type="GO" id="GO:0004065">
    <property type="term" value="F:arylsulfatase activity"/>
    <property type="evidence" value="ECO:0007669"/>
    <property type="project" value="TreeGrafter"/>
</dbReference>
<dbReference type="PANTHER" id="PTHR42693">
    <property type="entry name" value="ARYLSULFATASE FAMILY MEMBER"/>
    <property type="match status" value="1"/>
</dbReference>
<dbReference type="EMBL" id="FZOY01000002">
    <property type="protein sequence ID" value="SNS60978.1"/>
    <property type="molecule type" value="Genomic_DNA"/>
</dbReference>
<dbReference type="SUPFAM" id="SSF53649">
    <property type="entry name" value="Alkaline phosphatase-like"/>
    <property type="match status" value="1"/>
</dbReference>
<name>A0A239FWU9_9RHOB</name>
<dbReference type="OrthoDB" id="9803751at2"/>
<sequence>MKAHVGLSAAILACTGNLVAARGIQHDTEHYVLLSHYGEAWVTQVEGEKGGTLTEWGIEPGERPDMEMYMEVNQRFQEQALDSLRAMATQDKPFFLNYWPQIPAAILAAIPDNRCLNANCGRWANGMTLLDETDALGIADNTIVMVMGDNGPMKQEISDSGYSEWLFRGTKGSALEGGHRVGAFLRWPGVIEAGSIAGDMVFVGDLYTTFARIAGNMVGIPTDRVVDGVDQTALLVNGDTHGRRDYIHLYEVDKLAATVKQNMKIRWPGPGVNPSLAKVYNLYWDPREEHPLKREGVWTGTPFSRMLTQHLRLKDKFPDRKPATGMPYEDVENIRPETVEMLKLWQQTYGDARDVILGVESAGNRAVPREGAV</sequence>
<dbReference type="RefSeq" id="WP_089232543.1">
    <property type="nucleotide sequence ID" value="NZ_FZOY01000002.1"/>
</dbReference>
<comment type="similarity">
    <text evidence="1">Belongs to the sulfatase family.</text>
</comment>
<keyword evidence="4" id="KW-1185">Reference proteome</keyword>
<dbReference type="InterPro" id="IPR017850">
    <property type="entry name" value="Alkaline_phosphatase_core_sf"/>
</dbReference>
<evidence type="ECO:0000313" key="3">
    <source>
        <dbReference type="EMBL" id="SNS60978.1"/>
    </source>
</evidence>
<evidence type="ECO:0000313" key="4">
    <source>
        <dbReference type="Proteomes" id="UP000198426"/>
    </source>
</evidence>
<proteinExistence type="inferred from homology"/>
<dbReference type="Proteomes" id="UP000198426">
    <property type="component" value="Unassembled WGS sequence"/>
</dbReference>
<dbReference type="PANTHER" id="PTHR42693:SF33">
    <property type="entry name" value="ARYLSULFATASE"/>
    <property type="match status" value="1"/>
</dbReference>
<reference evidence="3 4" key="1">
    <citation type="submission" date="2017-06" db="EMBL/GenBank/DDBJ databases">
        <authorList>
            <person name="Kim H.J."/>
            <person name="Triplett B.A."/>
        </authorList>
    </citation>
    <scope>NUCLEOTIDE SEQUENCE [LARGE SCALE GENOMIC DNA]</scope>
    <source>
        <strain evidence="3 4">DSM 29339</strain>
    </source>
</reference>
<dbReference type="InterPro" id="IPR050738">
    <property type="entry name" value="Sulfatase"/>
</dbReference>
<dbReference type="InterPro" id="IPR000917">
    <property type="entry name" value="Sulfatase_N"/>
</dbReference>